<evidence type="ECO:0000313" key="2">
    <source>
        <dbReference type="Proteomes" id="UP001186974"/>
    </source>
</evidence>
<sequence>MSTFIRRSGQFARLSHQATRNPALSSSRYLRPAGFPRPLFAKQTTRYYASVQPEEPKDPKDGKTAGDKRAEDGKVAGQQKGQAAPGFEHFYNDKSPVSKPANGEQPNLSSNPTTSKLTPEEEAQLDGLLATLRQGMPAEQ</sequence>
<reference evidence="1" key="1">
    <citation type="submission" date="2024-09" db="EMBL/GenBank/DDBJ databases">
        <title>Black Yeasts Isolated from many extreme environments.</title>
        <authorList>
            <person name="Coleine C."/>
            <person name="Stajich J.E."/>
            <person name="Selbmann L."/>
        </authorList>
    </citation>
    <scope>NUCLEOTIDE SEQUENCE</scope>
    <source>
        <strain evidence="1">CCFEE 5737</strain>
    </source>
</reference>
<keyword evidence="2" id="KW-1185">Reference proteome</keyword>
<accession>A0ACC3CT69</accession>
<protein>
    <submittedName>
        <fullName evidence="1">Uncharacterized protein</fullName>
    </submittedName>
</protein>
<proteinExistence type="predicted"/>
<dbReference type="Proteomes" id="UP001186974">
    <property type="component" value="Unassembled WGS sequence"/>
</dbReference>
<feature type="non-terminal residue" evidence="1">
    <location>
        <position position="140"/>
    </location>
</feature>
<name>A0ACC3CT69_9PEZI</name>
<dbReference type="EMBL" id="JAWDJW010012240">
    <property type="protein sequence ID" value="KAK3044230.1"/>
    <property type="molecule type" value="Genomic_DNA"/>
</dbReference>
<gene>
    <name evidence="1" type="ORF">LTS18_001839</name>
</gene>
<evidence type="ECO:0000313" key="1">
    <source>
        <dbReference type="EMBL" id="KAK3044230.1"/>
    </source>
</evidence>
<comment type="caution">
    <text evidence="1">The sequence shown here is derived from an EMBL/GenBank/DDBJ whole genome shotgun (WGS) entry which is preliminary data.</text>
</comment>
<organism evidence="1 2">
    <name type="scientific">Coniosporium uncinatum</name>
    <dbReference type="NCBI Taxonomy" id="93489"/>
    <lineage>
        <taxon>Eukaryota</taxon>
        <taxon>Fungi</taxon>
        <taxon>Dikarya</taxon>
        <taxon>Ascomycota</taxon>
        <taxon>Pezizomycotina</taxon>
        <taxon>Dothideomycetes</taxon>
        <taxon>Dothideomycetes incertae sedis</taxon>
        <taxon>Coniosporium</taxon>
    </lineage>
</organism>